<dbReference type="GO" id="GO:0046718">
    <property type="term" value="P:symbiont entry into host cell"/>
    <property type="evidence" value="ECO:0007669"/>
    <property type="project" value="UniProtKB-KW"/>
</dbReference>
<keyword evidence="6" id="KW-1143">T=pseudo3 icosahedral capsid protein</keyword>
<evidence type="ECO:0000256" key="3">
    <source>
        <dbReference type="ARBA" id="ARBA00020107"/>
    </source>
</evidence>
<dbReference type="InterPro" id="IPR059138">
    <property type="entry name" value="Pico_VP1"/>
</dbReference>
<organism evidence="15">
    <name type="scientific">Bat kobuvirus TM001k</name>
    <dbReference type="NCBI Taxonomy" id="795372"/>
    <lineage>
        <taxon>Viruses</taxon>
        <taxon>Riboviria</taxon>
        <taxon>Orthornavirae</taxon>
        <taxon>Pisuviricota</taxon>
        <taxon>Pisoniviricetes</taxon>
        <taxon>Picornavirales</taxon>
        <taxon>Picornaviridae</taxon>
        <taxon>Kodimesavirinae</taxon>
        <taxon>Kobuvirus</taxon>
    </lineage>
</organism>
<evidence type="ECO:0000256" key="1">
    <source>
        <dbReference type="ARBA" id="ARBA00004192"/>
    </source>
</evidence>
<keyword evidence="11" id="KW-0449">Lipoprotein</keyword>
<dbReference type="Pfam" id="PF00073">
    <property type="entry name" value="Rhv"/>
    <property type="match status" value="2"/>
</dbReference>
<dbReference type="Gene3D" id="2.60.120.20">
    <property type="match status" value="4"/>
</dbReference>
<evidence type="ECO:0000256" key="5">
    <source>
        <dbReference type="ARBA" id="ARBA00022581"/>
    </source>
</evidence>
<proteinExistence type="predicted"/>
<dbReference type="GO" id="GO:0005198">
    <property type="term" value="F:structural molecule activity"/>
    <property type="evidence" value="ECO:0007669"/>
    <property type="project" value="InterPro"/>
</dbReference>
<dbReference type="GO" id="GO:0043657">
    <property type="term" value="C:host cell"/>
    <property type="evidence" value="ECO:0007669"/>
    <property type="project" value="UniProtKB-SubCell"/>
</dbReference>
<keyword evidence="5" id="KW-0945">Host-virus interaction</keyword>
<protein>
    <recommendedName>
        <fullName evidence="3">Genome polyprotein</fullName>
    </recommendedName>
</protein>
<accession>D9IZ86</accession>
<evidence type="ECO:0000256" key="2">
    <source>
        <dbReference type="ARBA" id="ARBA00004328"/>
    </source>
</evidence>
<dbReference type="InterPro" id="IPR029053">
    <property type="entry name" value="Viral_coat"/>
</dbReference>
<dbReference type="GO" id="GO:0019062">
    <property type="term" value="P:virion attachment to host cell"/>
    <property type="evidence" value="ECO:0007669"/>
    <property type="project" value="UniProtKB-KW"/>
</dbReference>
<dbReference type="Pfam" id="PF22663">
    <property type="entry name" value="Rhv_5"/>
    <property type="match status" value="1"/>
</dbReference>
<evidence type="ECO:0000256" key="9">
    <source>
        <dbReference type="ARBA" id="ARBA00022844"/>
    </source>
</evidence>
<dbReference type="InterPro" id="IPR033703">
    <property type="entry name" value="Rhv-like"/>
</dbReference>
<evidence type="ECO:0000256" key="11">
    <source>
        <dbReference type="ARBA" id="ARBA00023288"/>
    </source>
</evidence>
<feature type="domain" description="Picornavirus capsid" evidence="13">
    <location>
        <begin position="29"/>
        <end position="125"/>
    </location>
</feature>
<evidence type="ECO:0000256" key="4">
    <source>
        <dbReference type="ARBA" id="ARBA00022561"/>
    </source>
</evidence>
<feature type="non-terminal residue" evidence="15">
    <location>
        <position position="658"/>
    </location>
</feature>
<comment type="subcellular location">
    <subcellularLocation>
        <location evidence="1">Host cytoplasm</location>
    </subcellularLocation>
    <subcellularLocation>
        <location evidence="2">Virion</location>
    </subcellularLocation>
</comment>
<evidence type="ECO:0000259" key="14">
    <source>
        <dbReference type="Pfam" id="PF22663"/>
    </source>
</evidence>
<keyword evidence="4" id="KW-0167">Capsid protein</keyword>
<sequence>PYTYPKTTEDGTHIVLPWSFLTAYPSSTWAAMYNTHSFWNCGWRLQLTVNGSQFHQGALVMVAIPEADDVSSYLYGPHDSVKTSIFTFPYAVLNLMTGNTCTLEIPYQACTPNSSTAFLHGPWTILVFVFGPLTPPVGTSNSLKANVFITPLHSRFYGLRYPEAQHLKFRGLPGGGAFGSVVAAQEIPLVGMHVYRPSPSYLPGKVHSWIEFTGRPGWTRAPTWTMADEAGDLLSMFPVSPATLISPAFGESPLSFILLLFSQWRGEMTLTLFFPGTAQHYGRLVVAYTPPATRAPKTMDEAMSGTYTVWDINGHSSLDFTIPFISQSYWRTVDLSSDTGLLSDSGYLSVWVHNPLSGPPSAPPSVPLQALLHAPRTFDVRLQQNPALQLQAGEQNQAAGIDTPGGQESVETGDVVHKPLPRTTFEYSEHEEDPDVKLINFFSIYRLFPLTTSGPLNINAADTWYQYPLNPMTFFPATVTSLLKCFTHFTADLRLAFQATPQTTVPTTLTIAFAPAGATVPTTLTLEMLSNYTLVTMPLGSLQPSEVCVSIPYTSPQNALSTAFNGWETTDGSNYGSLHSNTYGTLIFGLTINSEEQPAVALRAWVAFGNFTGYLARAPPLYKIPSSSQSYMSVPGAIHKTPKGQVCCAPNVLEVHRP</sequence>
<evidence type="ECO:0000256" key="12">
    <source>
        <dbReference type="ARBA" id="ARBA00023296"/>
    </source>
</evidence>
<feature type="domain" description="Picornavirus capsid VP1" evidence="14">
    <location>
        <begin position="458"/>
        <end position="616"/>
    </location>
</feature>
<keyword evidence="9" id="KW-0946">Virion</keyword>
<keyword evidence="10" id="KW-1035">Host cytoplasm</keyword>
<dbReference type="EMBL" id="HM228881">
    <property type="protein sequence ID" value="ADI48257.1"/>
    <property type="molecule type" value="Genomic_RNA"/>
</dbReference>
<evidence type="ECO:0000256" key="10">
    <source>
        <dbReference type="ARBA" id="ARBA00023200"/>
    </source>
</evidence>
<evidence type="ECO:0000256" key="6">
    <source>
        <dbReference type="ARBA" id="ARBA00022706"/>
    </source>
</evidence>
<keyword evidence="12" id="KW-1160">Virus entry into host cell</keyword>
<evidence type="ECO:0000256" key="7">
    <source>
        <dbReference type="ARBA" id="ARBA00022707"/>
    </source>
</evidence>
<evidence type="ECO:0000259" key="13">
    <source>
        <dbReference type="Pfam" id="PF00073"/>
    </source>
</evidence>
<keyword evidence="7" id="KW-0519">Myristate</keyword>
<dbReference type="CDD" id="cd00205">
    <property type="entry name" value="rhv_like"/>
    <property type="match status" value="3"/>
</dbReference>
<name>D9IZ86_9PICO</name>
<feature type="non-terminal residue" evidence="15">
    <location>
        <position position="1"/>
    </location>
</feature>
<evidence type="ECO:0000256" key="8">
    <source>
        <dbReference type="ARBA" id="ARBA00022804"/>
    </source>
</evidence>
<dbReference type="SUPFAM" id="SSF88633">
    <property type="entry name" value="Positive stranded ssRNA viruses"/>
    <property type="match status" value="2"/>
</dbReference>
<dbReference type="InterPro" id="IPR001676">
    <property type="entry name" value="Picornavirus_capsid"/>
</dbReference>
<keyword evidence="8" id="KW-1161">Viral attachment to host cell</keyword>
<dbReference type="GO" id="GO:0019028">
    <property type="term" value="C:viral capsid"/>
    <property type="evidence" value="ECO:0007669"/>
    <property type="project" value="UniProtKB-KW"/>
</dbReference>
<reference evidence="15" key="1">
    <citation type="journal article" date="2010" name="J. Virol.">
        <title>Bat guano virome: predominance of dietary viruses from insects and plants plus novel mammalian viruses.</title>
        <authorList>
            <person name="Li L."/>
            <person name="Victoria J.G."/>
            <person name="Wang C."/>
            <person name="Jones M."/>
            <person name="Fellers G.M."/>
            <person name="Kunz T.H."/>
            <person name="Delwart E."/>
        </authorList>
    </citation>
    <scope>NUCLEOTIDE SEQUENCE</scope>
    <source>
        <strain evidence="15">TM001k</strain>
    </source>
</reference>
<feature type="domain" description="Picornavirus capsid" evidence="13">
    <location>
        <begin position="258"/>
        <end position="332"/>
    </location>
</feature>
<evidence type="ECO:0000313" key="15">
    <source>
        <dbReference type="EMBL" id="ADI48257.1"/>
    </source>
</evidence>